<keyword evidence="3" id="KW-1185">Reference proteome</keyword>
<dbReference type="InterPro" id="IPR016712">
    <property type="entry name" value="Rbsml_bS1m-like"/>
</dbReference>
<name>A0ABR3QJA0_9PLEO</name>
<gene>
    <name evidence="2" type="ORF">SLS60_011300</name>
</gene>
<feature type="compositionally biased region" description="Basic and acidic residues" evidence="1">
    <location>
        <begin position="567"/>
        <end position="577"/>
    </location>
</feature>
<proteinExistence type="predicted"/>
<feature type="compositionally biased region" description="Polar residues" evidence="1">
    <location>
        <begin position="539"/>
        <end position="556"/>
    </location>
</feature>
<evidence type="ECO:0000313" key="3">
    <source>
        <dbReference type="Proteomes" id="UP001521785"/>
    </source>
</evidence>
<evidence type="ECO:0000313" key="2">
    <source>
        <dbReference type="EMBL" id="KAL1592223.1"/>
    </source>
</evidence>
<dbReference type="PANTHER" id="PTHR28058:SF1">
    <property type="entry name" value="SMALL RIBOSOMAL SUBUNIT PROTEIN BS1M"/>
    <property type="match status" value="1"/>
</dbReference>
<dbReference type="Proteomes" id="UP001521785">
    <property type="component" value="Unassembled WGS sequence"/>
</dbReference>
<reference evidence="2 3" key="1">
    <citation type="submission" date="2024-02" db="EMBL/GenBank/DDBJ databases">
        <title>De novo assembly and annotation of 12 fungi associated with fruit tree decline syndrome in Ontario, Canada.</title>
        <authorList>
            <person name="Sulman M."/>
            <person name="Ellouze W."/>
            <person name="Ilyukhin E."/>
        </authorList>
    </citation>
    <scope>NUCLEOTIDE SEQUENCE [LARGE SCALE GENOMIC DNA]</scope>
    <source>
        <strain evidence="2 3">M42-189</strain>
    </source>
</reference>
<organism evidence="2 3">
    <name type="scientific">Paraconiothyrium brasiliense</name>
    <dbReference type="NCBI Taxonomy" id="300254"/>
    <lineage>
        <taxon>Eukaryota</taxon>
        <taxon>Fungi</taxon>
        <taxon>Dikarya</taxon>
        <taxon>Ascomycota</taxon>
        <taxon>Pezizomycotina</taxon>
        <taxon>Dothideomycetes</taxon>
        <taxon>Pleosporomycetidae</taxon>
        <taxon>Pleosporales</taxon>
        <taxon>Massarineae</taxon>
        <taxon>Didymosphaeriaceae</taxon>
        <taxon>Paraconiothyrium</taxon>
    </lineage>
</organism>
<dbReference type="Pfam" id="PF11709">
    <property type="entry name" value="Mit_ribos_Mrp51"/>
    <property type="match status" value="1"/>
</dbReference>
<evidence type="ECO:0000256" key="1">
    <source>
        <dbReference type="SAM" id="MobiDB-lite"/>
    </source>
</evidence>
<accession>A0ABR3QJA0</accession>
<dbReference type="PANTHER" id="PTHR28058">
    <property type="entry name" value="37S RIBOSOMAL PROTEIN MRP51, MITOCHONDRIAL"/>
    <property type="match status" value="1"/>
</dbReference>
<comment type="caution">
    <text evidence="2">The sequence shown here is derived from an EMBL/GenBank/DDBJ whole genome shotgun (WGS) entry which is preliminary data.</text>
</comment>
<protein>
    <submittedName>
        <fullName evidence="2">Uncharacterized protein</fullName>
    </submittedName>
</protein>
<dbReference type="EMBL" id="JAKJXO020000021">
    <property type="protein sequence ID" value="KAL1592223.1"/>
    <property type="molecule type" value="Genomic_DNA"/>
</dbReference>
<sequence>MALRRQSLSPTANLLRNSRLFSLPNPLPRPQVSQTVGAGTQKVSDTATLPYPTHQAIATTPRSLARGDWGLKRPLPSRAHIVQTSSPVVKVKQLDTIEHVTDFDSAADHVRTRQKFEELSVPIMKGMAAMRDEAMGLPAGGAFDRRSDTTAYELDEGLDEAGVVLEAIKKSVLENAANRKGKKDAHTFIPFNLPQPDMARHNARRWKHEGPWLPGMSADEFTRYMTEQLSSRKKEFNTYLRHYVMNEIYTSRQVASKNQAPDNPLDLDAHLARQEDPEYIAEQAKEWSNISEDEIDAGIKKLRSEAAVNPLQSRLVQRLIVPFLRIPTIKLKDTTFSADARSDDTVRYRFDDDVAPLSTHPSAGLGYLRTNAYLTNHPILGPQDKHAPVQARVIESRNASRQTMAKLGVAGFVTNDEFVSTGERNGRFRANEDPAYDIDVRTEGGAKVNVLPQFASVTNNGRIHIKLKRSIGAEVQVANGSLEDRPPSRTNFEGNSENLLRNLGSARSGTELDEQSPQAQQFMMQFASDPNANPFASGGFNSASPTSQSVDETQSLGEMRPGVAEAIRGEDEKRRRR</sequence>
<feature type="region of interest" description="Disordered" evidence="1">
    <location>
        <begin position="528"/>
        <end position="577"/>
    </location>
</feature>